<gene>
    <name evidence="1" type="ORF">KCG46_05450</name>
</gene>
<dbReference type="RefSeq" id="WP_218404274.1">
    <property type="nucleotide sequence ID" value="NZ_JAGSPC010000001.1"/>
</dbReference>
<evidence type="ECO:0008006" key="3">
    <source>
        <dbReference type="Google" id="ProtNLM"/>
    </source>
</evidence>
<accession>A0A9X1F2T6</accession>
<proteinExistence type="predicted"/>
<protein>
    <recommendedName>
        <fullName evidence="3">Heme oxygenase</fullName>
    </recommendedName>
</protein>
<dbReference type="EMBL" id="JAGSPC010000001">
    <property type="protein sequence ID" value="MBV7259022.1"/>
    <property type="molecule type" value="Genomic_DNA"/>
</dbReference>
<reference evidence="1" key="1">
    <citation type="submission" date="2021-04" db="EMBL/GenBank/DDBJ databases">
        <authorList>
            <person name="Pira H."/>
            <person name="Risdian C."/>
            <person name="Wink J."/>
        </authorList>
    </citation>
    <scope>NUCLEOTIDE SEQUENCE</scope>
    <source>
        <strain evidence="1">WH158</strain>
    </source>
</reference>
<dbReference type="Proteomes" id="UP001138681">
    <property type="component" value="Unassembled WGS sequence"/>
</dbReference>
<evidence type="ECO:0000313" key="2">
    <source>
        <dbReference type="Proteomes" id="UP001138681"/>
    </source>
</evidence>
<evidence type="ECO:0000313" key="1">
    <source>
        <dbReference type="EMBL" id="MBV7259022.1"/>
    </source>
</evidence>
<comment type="caution">
    <text evidence="1">The sequence shown here is derived from an EMBL/GenBank/DDBJ whole genome shotgun (WGS) entry which is preliminary data.</text>
</comment>
<sequence length="140" mass="14480">MSANAPAAFCAPAQSHLIARDLENLAVRLPVAGPASDFAIGPVSDSSAIGAAWVLAGSSLGNRSILKELEKAGHADWPCAFLSDPGMLAFWKQLRPLIDEPADLDMLTAASEAAIAVFDHFIAHTAKVPDPTPSHSAVAA</sequence>
<keyword evidence="2" id="KW-1185">Reference proteome</keyword>
<organism evidence="1 2">
    <name type="scientific">Erythrobacter crassostreae</name>
    <dbReference type="NCBI Taxonomy" id="2828328"/>
    <lineage>
        <taxon>Bacteria</taxon>
        <taxon>Pseudomonadati</taxon>
        <taxon>Pseudomonadota</taxon>
        <taxon>Alphaproteobacteria</taxon>
        <taxon>Sphingomonadales</taxon>
        <taxon>Erythrobacteraceae</taxon>
        <taxon>Erythrobacter/Porphyrobacter group</taxon>
        <taxon>Erythrobacter</taxon>
    </lineage>
</organism>
<dbReference type="AlphaFoldDB" id="A0A9X1F2T6"/>
<name>A0A9X1F2T6_9SPHN</name>